<organism evidence="2 3">
    <name type="scientific">Halosimplex rubrum</name>
    <dbReference type="NCBI Taxonomy" id="869889"/>
    <lineage>
        <taxon>Archaea</taxon>
        <taxon>Methanobacteriati</taxon>
        <taxon>Methanobacteriota</taxon>
        <taxon>Stenosarchaea group</taxon>
        <taxon>Halobacteria</taxon>
        <taxon>Halobacteriales</taxon>
        <taxon>Haloarculaceae</taxon>
        <taxon>Halosimplex</taxon>
    </lineage>
</organism>
<dbReference type="Proteomes" id="UP000509667">
    <property type="component" value="Chromosome"/>
</dbReference>
<dbReference type="AlphaFoldDB" id="A0A7D5SVI4"/>
<proteinExistence type="predicted"/>
<evidence type="ECO:0008006" key="4">
    <source>
        <dbReference type="Google" id="ProtNLM"/>
    </source>
</evidence>
<dbReference type="EMBL" id="CP058910">
    <property type="protein sequence ID" value="QLH75771.1"/>
    <property type="molecule type" value="Genomic_DNA"/>
</dbReference>
<feature type="region of interest" description="Disordered" evidence="1">
    <location>
        <begin position="217"/>
        <end position="242"/>
    </location>
</feature>
<gene>
    <name evidence="2" type="ORF">HZS55_09005</name>
</gene>
<dbReference type="RefSeq" id="WP_179907708.1">
    <property type="nucleotide sequence ID" value="NZ_CP058910.1"/>
</dbReference>
<name>A0A7D5SVI4_9EURY</name>
<accession>A0A7D5SVI4</accession>
<evidence type="ECO:0000313" key="2">
    <source>
        <dbReference type="EMBL" id="QLH75771.1"/>
    </source>
</evidence>
<sequence>MSYVAECEQCGVLERGEFEEVGDAAEDHDQFHAVQVKRAATDGGVDIDGLSVDEDATIDEFAEIAEDEAKTIAIFEEPGDIDLTLVELAATYLDPNGALRTFSITADDFDPDDHEHGDSEEVVTVSTETARAALLEVEAAIERTGGPGVGADEACSPLAAVREAVAAEPGLDEHARGYALAAIDGIADKRGVDASGADPLTDATFQAWDELQEVLDEDDGGDAPAAVTDGGNPPGAASAGAQVPRDGAFATDEAPHKCDICLRVFDELAKLRDHDCRPLAELVDADGGGRDV</sequence>
<dbReference type="GeneID" id="56077998"/>
<keyword evidence="3" id="KW-1185">Reference proteome</keyword>
<evidence type="ECO:0000313" key="3">
    <source>
        <dbReference type="Proteomes" id="UP000509667"/>
    </source>
</evidence>
<dbReference type="KEGG" id="hrr:HZS55_09005"/>
<feature type="compositionally biased region" description="Low complexity" evidence="1">
    <location>
        <begin position="230"/>
        <end position="241"/>
    </location>
</feature>
<evidence type="ECO:0000256" key="1">
    <source>
        <dbReference type="SAM" id="MobiDB-lite"/>
    </source>
</evidence>
<dbReference type="OrthoDB" id="275806at2157"/>
<protein>
    <recommendedName>
        <fullName evidence="4">C2H2-type domain-containing protein</fullName>
    </recommendedName>
</protein>
<reference evidence="2 3" key="1">
    <citation type="submission" date="2020-07" db="EMBL/GenBank/DDBJ databases">
        <title>Halosimplex pelagicum sp. nov. and Halosimplex rubrum sp. nov., isolated from salted brown alga Laminaria, and emended description of the genus Halosimplex.</title>
        <authorList>
            <person name="Cui H."/>
        </authorList>
    </citation>
    <scope>NUCLEOTIDE SEQUENCE [LARGE SCALE GENOMIC DNA]</scope>
    <source>
        <strain evidence="2 3">R27</strain>
    </source>
</reference>